<proteinExistence type="predicted"/>
<accession>A0ABY8AQQ3</accession>
<keyword evidence="2" id="KW-0472">Membrane</keyword>
<evidence type="ECO:0000313" key="4">
    <source>
        <dbReference type="Proteomes" id="UP001222087"/>
    </source>
</evidence>
<evidence type="ECO:0000256" key="1">
    <source>
        <dbReference type="SAM" id="MobiDB-lite"/>
    </source>
</evidence>
<feature type="transmembrane region" description="Helical" evidence="2">
    <location>
        <begin position="68"/>
        <end position="92"/>
    </location>
</feature>
<name>A0ABY8AQQ3_9GAMM</name>
<protein>
    <recommendedName>
        <fullName evidence="5">Transmembrane protein</fullName>
    </recommendedName>
</protein>
<dbReference type="RefSeq" id="WP_275088821.1">
    <property type="nucleotide sequence ID" value="NZ_CP119078.1"/>
</dbReference>
<feature type="transmembrane region" description="Helical" evidence="2">
    <location>
        <begin position="28"/>
        <end position="47"/>
    </location>
</feature>
<sequence length="666" mass="73764">MTKSISDNSPGGLDQQSRLLAKRLHELGFIYALYGALDGLSLSYSMFKYTFDLLYANTKVSSSDVMHEWLLTPEGVAIAVSSSVSMVVFSMLANHFKDDDKNQLKSFIATVWPYLRDSMKGLKNAYKGVRSAIQVAEILGGQNLRSLIVPVGVLLGVLAAANRMWMRYYVNLRKDMMKANAQLLEEIKNAPCMSLEKIEEARAKTKTQEMSLRRKMLLSAAYGGIVDGLYLYVGVLGLCTLAPTVFTAMTVFCAIYFLACIATRIYEEYDFQRRLVIMQAKIELALCGKELETQFNHLNLLALEIAKLDLTQARETQQQELVETIGLLRDEFEKKRAYLRELSTLSYSSAFLAGMKNGLAAYGALASAMFAVATVIVLASANFPPALLITCITLGMTLLIGFIAHSLIHAYRHQTKQEAEVNNNPHDQKLNEILIALKTTKQHVEELKPEKIKTAISDGMVVDPSPQFFFQEWFEVIRSFFSGLGKGSKAVDFTMNSFQERDIDGHYHDTPIMLGVTVLSAVVHASALALRAQARGFGKPPIDSVPSTTKKSETESCPTTSLSGELEPADQLLSNSPCSNSYMIPTAIEDLSSKKHSDSQVAAKKSKRSRYSFFPCFSNTSDTQSSPSPERLSPDEKDQPNELSNLDAAHQTTGITTYSTPATLYW</sequence>
<reference evidence="3 4" key="1">
    <citation type="submission" date="2023-02" db="EMBL/GenBank/DDBJ databases">
        <title>Genome Sequence of L. cardiaca H63T.</title>
        <authorList>
            <person name="Lopez A.E."/>
            <person name="Cianciotto N.P."/>
        </authorList>
    </citation>
    <scope>NUCLEOTIDE SEQUENCE [LARGE SCALE GENOMIC DNA]</scope>
    <source>
        <strain evidence="3 4">H63</strain>
    </source>
</reference>
<evidence type="ECO:0000256" key="2">
    <source>
        <dbReference type="SAM" id="Phobius"/>
    </source>
</evidence>
<feature type="compositionally biased region" description="Polar residues" evidence="1">
    <location>
        <begin position="545"/>
        <end position="563"/>
    </location>
</feature>
<dbReference type="Proteomes" id="UP001222087">
    <property type="component" value="Chromosome"/>
</dbReference>
<feature type="region of interest" description="Disordered" evidence="1">
    <location>
        <begin position="615"/>
        <end position="654"/>
    </location>
</feature>
<feature type="transmembrane region" description="Helical" evidence="2">
    <location>
        <begin position="245"/>
        <end position="266"/>
    </location>
</feature>
<feature type="transmembrane region" description="Helical" evidence="2">
    <location>
        <begin position="359"/>
        <end position="381"/>
    </location>
</feature>
<evidence type="ECO:0008006" key="5">
    <source>
        <dbReference type="Google" id="ProtNLM"/>
    </source>
</evidence>
<feature type="transmembrane region" description="Helical" evidence="2">
    <location>
        <begin position="147"/>
        <end position="166"/>
    </location>
</feature>
<feature type="region of interest" description="Disordered" evidence="1">
    <location>
        <begin position="539"/>
        <end position="571"/>
    </location>
</feature>
<gene>
    <name evidence="3" type="ORF">PXX05_14075</name>
</gene>
<dbReference type="EMBL" id="CP119078">
    <property type="protein sequence ID" value="WED43007.1"/>
    <property type="molecule type" value="Genomic_DNA"/>
</dbReference>
<feature type="transmembrane region" description="Helical" evidence="2">
    <location>
        <begin position="387"/>
        <end position="408"/>
    </location>
</feature>
<feature type="transmembrane region" description="Helical" evidence="2">
    <location>
        <begin position="216"/>
        <end position="233"/>
    </location>
</feature>
<keyword evidence="2" id="KW-0812">Transmembrane</keyword>
<organism evidence="3 4">
    <name type="scientific">Legionella cardiaca</name>
    <dbReference type="NCBI Taxonomy" id="1071983"/>
    <lineage>
        <taxon>Bacteria</taxon>
        <taxon>Pseudomonadati</taxon>
        <taxon>Pseudomonadota</taxon>
        <taxon>Gammaproteobacteria</taxon>
        <taxon>Legionellales</taxon>
        <taxon>Legionellaceae</taxon>
        <taxon>Legionella</taxon>
    </lineage>
</organism>
<evidence type="ECO:0000313" key="3">
    <source>
        <dbReference type="EMBL" id="WED43007.1"/>
    </source>
</evidence>
<keyword evidence="4" id="KW-1185">Reference proteome</keyword>
<keyword evidence="2" id="KW-1133">Transmembrane helix</keyword>
<feature type="compositionally biased region" description="Polar residues" evidence="1">
    <location>
        <begin position="617"/>
        <end position="628"/>
    </location>
</feature>